<comment type="similarity">
    <text evidence="1">Belongs to the F420H(2)-dependent quinone reductase family.</text>
</comment>
<gene>
    <name evidence="3" type="ORF">FNL38_105314</name>
</gene>
<dbReference type="AlphaFoldDB" id="A0A652YMT9"/>
<dbReference type="GO" id="GO:0016491">
    <property type="term" value="F:oxidoreductase activity"/>
    <property type="evidence" value="ECO:0007669"/>
    <property type="project" value="InterPro"/>
</dbReference>
<dbReference type="Pfam" id="PF04075">
    <property type="entry name" value="F420H2_quin_red"/>
    <property type="match status" value="1"/>
</dbReference>
<accession>A0A652YMT9</accession>
<dbReference type="InterPro" id="IPR004378">
    <property type="entry name" value="F420H2_quin_Rdtase"/>
</dbReference>
<dbReference type="SUPFAM" id="SSF50475">
    <property type="entry name" value="FMN-binding split barrel"/>
    <property type="match status" value="1"/>
</dbReference>
<name>A0A652YMT9_NOCGL</name>
<proteinExistence type="inferred from homology"/>
<dbReference type="PANTHER" id="PTHR39428">
    <property type="entry name" value="F420H(2)-DEPENDENT QUINONE REDUCTASE RV1261C"/>
    <property type="match status" value="1"/>
</dbReference>
<dbReference type="GO" id="GO:0070967">
    <property type="term" value="F:coenzyme F420 binding"/>
    <property type="evidence" value="ECO:0007669"/>
    <property type="project" value="TreeGrafter"/>
</dbReference>
<protein>
    <submittedName>
        <fullName evidence="3">Deazaflavin-dependent oxidoreductase (Nitroreductase family)</fullName>
    </submittedName>
</protein>
<dbReference type="GO" id="GO:0005886">
    <property type="term" value="C:plasma membrane"/>
    <property type="evidence" value="ECO:0007669"/>
    <property type="project" value="TreeGrafter"/>
</dbReference>
<evidence type="ECO:0000256" key="1">
    <source>
        <dbReference type="ARBA" id="ARBA00008710"/>
    </source>
</evidence>
<dbReference type="PANTHER" id="PTHR39428:SF1">
    <property type="entry name" value="F420H(2)-DEPENDENT QUINONE REDUCTASE RV1261C"/>
    <property type="match status" value="1"/>
</dbReference>
<comment type="catalytic activity">
    <reaction evidence="2">
        <text>oxidized coenzyme F420-(gamma-L-Glu)(n) + a quinol + H(+) = reduced coenzyme F420-(gamma-L-Glu)(n) + a quinone</text>
        <dbReference type="Rhea" id="RHEA:39663"/>
        <dbReference type="Rhea" id="RHEA-COMP:12939"/>
        <dbReference type="Rhea" id="RHEA-COMP:14378"/>
        <dbReference type="ChEBI" id="CHEBI:15378"/>
        <dbReference type="ChEBI" id="CHEBI:24646"/>
        <dbReference type="ChEBI" id="CHEBI:132124"/>
        <dbReference type="ChEBI" id="CHEBI:133980"/>
        <dbReference type="ChEBI" id="CHEBI:139511"/>
    </reaction>
</comment>
<organism evidence="3">
    <name type="scientific">Nocardia globerula</name>
    <dbReference type="NCBI Taxonomy" id="1818"/>
    <lineage>
        <taxon>Bacteria</taxon>
        <taxon>Bacillati</taxon>
        <taxon>Actinomycetota</taxon>
        <taxon>Actinomycetes</taxon>
        <taxon>Mycobacteriales</taxon>
        <taxon>Nocardiaceae</taxon>
        <taxon>Nocardia</taxon>
    </lineage>
</organism>
<sequence length="178" mass="20102">MDKNRDNPSHPADSFPDVRWSHDRPRLRKPVTVFASSKVGSWLIRTATPLDRWILQRSKSRYTILGPLGLPLLLLTTVGRKTGQPHTTPLTYVRENGQLFVVGSNFGQDHHPAWSNNLLVNNQATVTIGGVDVPVEATPLLGAEKECTFERFVAIGEAYARYRDRTDRDLRIFCLVPR</sequence>
<evidence type="ECO:0000256" key="2">
    <source>
        <dbReference type="ARBA" id="ARBA00049106"/>
    </source>
</evidence>
<dbReference type="InterPro" id="IPR012349">
    <property type="entry name" value="Split_barrel_FMN-bd"/>
</dbReference>
<dbReference type="NCBIfam" id="TIGR00026">
    <property type="entry name" value="hi_GC_TIGR00026"/>
    <property type="match status" value="1"/>
</dbReference>
<evidence type="ECO:0000313" key="3">
    <source>
        <dbReference type="EMBL" id="TYQ03164.1"/>
    </source>
</evidence>
<dbReference type="Gene3D" id="2.30.110.10">
    <property type="entry name" value="Electron Transport, Fmn-binding Protein, Chain A"/>
    <property type="match status" value="1"/>
</dbReference>
<dbReference type="EMBL" id="VNIQ01000005">
    <property type="protein sequence ID" value="TYQ03164.1"/>
    <property type="molecule type" value="Genomic_DNA"/>
</dbReference>
<reference evidence="3" key="1">
    <citation type="submission" date="2019-07" db="EMBL/GenBank/DDBJ databases">
        <title>Genomic Encyclopedia of Type Strains, Phase IV (KMG-IV): sequencing the most valuable type-strain genomes for metagenomic binning, comparative biology and taxonomic classification.</title>
        <authorList>
            <person name="Goeker M."/>
        </authorList>
    </citation>
    <scope>NUCLEOTIDE SEQUENCE</scope>
    <source>
        <strain evidence="3">DSM 44596</strain>
    </source>
</reference>
<comment type="caution">
    <text evidence="3">The sequence shown here is derived from an EMBL/GenBank/DDBJ whole genome shotgun (WGS) entry which is preliminary data.</text>
</comment>